<dbReference type="EMBL" id="FODF01000005">
    <property type="protein sequence ID" value="SEN51829.1"/>
    <property type="molecule type" value="Genomic_DNA"/>
</dbReference>
<dbReference type="CDD" id="cd00211">
    <property type="entry name" value="PTS_IIA_fru"/>
    <property type="match status" value="1"/>
</dbReference>
<dbReference type="InterPro" id="IPR016152">
    <property type="entry name" value="PTrfase/Anion_transptr"/>
</dbReference>
<dbReference type="Proteomes" id="UP000199512">
    <property type="component" value="Unassembled WGS sequence"/>
</dbReference>
<gene>
    <name evidence="2" type="ORF">SAMN05216454_10535</name>
</gene>
<keyword evidence="3" id="KW-1185">Reference proteome</keyword>
<dbReference type="PANTHER" id="PTHR47738">
    <property type="entry name" value="PTS SYSTEM FRUCTOSE-LIKE EIIA COMPONENT-RELATED"/>
    <property type="match status" value="1"/>
</dbReference>
<evidence type="ECO:0000313" key="2">
    <source>
        <dbReference type="EMBL" id="SEN51829.1"/>
    </source>
</evidence>
<organism evidence="2 3">
    <name type="scientific">Peptostreptococcus russellii</name>
    <dbReference type="NCBI Taxonomy" id="215200"/>
    <lineage>
        <taxon>Bacteria</taxon>
        <taxon>Bacillati</taxon>
        <taxon>Bacillota</taxon>
        <taxon>Clostridia</taxon>
        <taxon>Peptostreptococcales</taxon>
        <taxon>Peptostreptococcaceae</taxon>
        <taxon>Peptostreptococcus</taxon>
    </lineage>
</organism>
<reference evidence="2 3" key="1">
    <citation type="submission" date="2016-10" db="EMBL/GenBank/DDBJ databases">
        <authorList>
            <person name="de Groot N.N."/>
        </authorList>
    </citation>
    <scope>NUCLEOTIDE SEQUENCE [LARGE SCALE GENOMIC DNA]</scope>
    <source>
        <strain evidence="2 3">Calf135</strain>
    </source>
</reference>
<dbReference type="AlphaFoldDB" id="A0A1H8H745"/>
<dbReference type="OrthoDB" id="370976at2"/>
<sequence length="148" mass="17092">MINKDIVFLNRDFKDSRELLSSISEELLSKGYVKDSFREGIMKREEEYPTAIQAENFSLAIPHTDSEHILKPGIAFVRLNNGCDFKEMCTNEDIKVNMAFVLLVKEKEKQVSLLTKLMGLFSNNDILEKLYKENDPSVIEAMLNREIQ</sequence>
<dbReference type="PANTHER" id="PTHR47738:SF3">
    <property type="entry name" value="PHOSPHOTRANSFERASE SYSTEM MANNITOL_FRUCTOSE-SPECIFIC IIA DOMAIN CONTAINING PROTEIN"/>
    <property type="match status" value="1"/>
</dbReference>
<accession>A0A1H8H745</accession>
<protein>
    <submittedName>
        <fullName evidence="2">PTS system IIA component, Gat family</fullName>
    </submittedName>
</protein>
<evidence type="ECO:0000313" key="3">
    <source>
        <dbReference type="Proteomes" id="UP000199512"/>
    </source>
</evidence>
<dbReference type="Gene3D" id="3.40.930.10">
    <property type="entry name" value="Mannitol-specific EII, Chain A"/>
    <property type="match status" value="1"/>
</dbReference>
<dbReference type="SUPFAM" id="SSF55804">
    <property type="entry name" value="Phoshotransferase/anion transport protein"/>
    <property type="match status" value="1"/>
</dbReference>
<dbReference type="InterPro" id="IPR002178">
    <property type="entry name" value="PTS_EIIA_type-2_dom"/>
</dbReference>
<name>A0A1H8H745_9FIRM</name>
<dbReference type="STRING" id="215200.SAMN05216454_10535"/>
<feature type="domain" description="PTS EIIA type-2" evidence="1">
    <location>
        <begin position="1"/>
        <end position="146"/>
    </location>
</feature>
<dbReference type="RefSeq" id="WP_091975038.1">
    <property type="nucleotide sequence ID" value="NZ_FODF01000005.1"/>
</dbReference>
<dbReference type="PROSITE" id="PS51094">
    <property type="entry name" value="PTS_EIIA_TYPE_2"/>
    <property type="match status" value="1"/>
</dbReference>
<dbReference type="InterPro" id="IPR051541">
    <property type="entry name" value="PTS_SugarTrans_NitroReg"/>
</dbReference>
<evidence type="ECO:0000259" key="1">
    <source>
        <dbReference type="PROSITE" id="PS51094"/>
    </source>
</evidence>
<dbReference type="Pfam" id="PF00359">
    <property type="entry name" value="PTS_EIIA_2"/>
    <property type="match status" value="1"/>
</dbReference>
<proteinExistence type="predicted"/>